<keyword evidence="4" id="KW-0732">Signal</keyword>
<dbReference type="InterPro" id="IPR016140">
    <property type="entry name" value="Bifunc_inhib/LTP/seed_store"/>
</dbReference>
<name>A0AAD8IVZ9_9APIA</name>
<organism evidence="6 7">
    <name type="scientific">Heracleum sosnowskyi</name>
    <dbReference type="NCBI Taxonomy" id="360622"/>
    <lineage>
        <taxon>Eukaryota</taxon>
        <taxon>Viridiplantae</taxon>
        <taxon>Streptophyta</taxon>
        <taxon>Embryophyta</taxon>
        <taxon>Tracheophyta</taxon>
        <taxon>Spermatophyta</taxon>
        <taxon>Magnoliopsida</taxon>
        <taxon>eudicotyledons</taxon>
        <taxon>Gunneridae</taxon>
        <taxon>Pentapetalae</taxon>
        <taxon>asterids</taxon>
        <taxon>campanulids</taxon>
        <taxon>Apiales</taxon>
        <taxon>Apiaceae</taxon>
        <taxon>Apioideae</taxon>
        <taxon>apioid superclade</taxon>
        <taxon>Tordylieae</taxon>
        <taxon>Tordyliinae</taxon>
        <taxon>Heracleum</taxon>
    </lineage>
</organism>
<gene>
    <name evidence="6" type="ORF">POM88_010867</name>
</gene>
<dbReference type="Pfam" id="PF00234">
    <property type="entry name" value="Tryp_alpha_amyl"/>
    <property type="match status" value="1"/>
</dbReference>
<dbReference type="PANTHER" id="PTHR35496:SF4">
    <property type="entry name" value="2S SULFUR-RICH SEED STORAGE PROTEIN 2-LIKE"/>
    <property type="match status" value="1"/>
</dbReference>
<dbReference type="CDD" id="cd00261">
    <property type="entry name" value="AAI_SS"/>
    <property type="match status" value="1"/>
</dbReference>
<reference evidence="6" key="1">
    <citation type="submission" date="2023-02" db="EMBL/GenBank/DDBJ databases">
        <title>Genome of toxic invasive species Heracleum sosnowskyi carries increased number of genes despite the absence of recent whole-genome duplications.</title>
        <authorList>
            <person name="Schelkunov M."/>
            <person name="Shtratnikova V."/>
            <person name="Makarenko M."/>
            <person name="Klepikova A."/>
            <person name="Omelchenko D."/>
            <person name="Novikova G."/>
            <person name="Obukhova E."/>
            <person name="Bogdanov V."/>
            <person name="Penin A."/>
            <person name="Logacheva M."/>
        </authorList>
    </citation>
    <scope>NUCLEOTIDE SEQUENCE</scope>
    <source>
        <strain evidence="6">Hsosn_3</strain>
        <tissue evidence="6">Leaf</tissue>
    </source>
</reference>
<evidence type="ECO:0000256" key="4">
    <source>
        <dbReference type="SAM" id="SignalP"/>
    </source>
</evidence>
<keyword evidence="7" id="KW-1185">Reference proteome</keyword>
<dbReference type="GO" id="GO:0045735">
    <property type="term" value="F:nutrient reservoir activity"/>
    <property type="evidence" value="ECO:0007669"/>
    <property type="project" value="UniProtKB-KW"/>
</dbReference>
<dbReference type="Proteomes" id="UP001237642">
    <property type="component" value="Unassembled WGS sequence"/>
</dbReference>
<dbReference type="PANTHER" id="PTHR35496">
    <property type="entry name" value="2S SEED STORAGE PROTEIN 1-RELATED"/>
    <property type="match status" value="1"/>
</dbReference>
<accession>A0AAD8IVZ9</accession>
<evidence type="ECO:0000256" key="1">
    <source>
        <dbReference type="ARBA" id="ARBA00008262"/>
    </source>
</evidence>
<comment type="similarity">
    <text evidence="1">Belongs to the 2S seed storage albumins family.</text>
</comment>
<evidence type="ECO:0000313" key="7">
    <source>
        <dbReference type="Proteomes" id="UP001237642"/>
    </source>
</evidence>
<dbReference type="Gene3D" id="1.10.110.10">
    <property type="entry name" value="Plant lipid-transfer and hydrophobic proteins"/>
    <property type="match status" value="1"/>
</dbReference>
<proteinExistence type="inferred from homology"/>
<feature type="domain" description="Bifunctional inhibitor/plant lipid transfer protein/seed storage helical" evidence="5">
    <location>
        <begin position="45"/>
        <end position="140"/>
    </location>
</feature>
<evidence type="ECO:0000256" key="2">
    <source>
        <dbReference type="ARBA" id="ARBA00022761"/>
    </source>
</evidence>
<dbReference type="InterPro" id="IPR036312">
    <property type="entry name" value="Bifun_inhib/LTP/seed_sf"/>
</dbReference>
<dbReference type="EMBL" id="JAUIZM010000003">
    <property type="protein sequence ID" value="KAK1391811.1"/>
    <property type="molecule type" value="Genomic_DNA"/>
</dbReference>
<evidence type="ECO:0000259" key="5">
    <source>
        <dbReference type="SMART" id="SM00499"/>
    </source>
</evidence>
<evidence type="ECO:0000313" key="6">
    <source>
        <dbReference type="EMBL" id="KAK1391811.1"/>
    </source>
</evidence>
<comment type="caution">
    <text evidence="6">The sequence shown here is derived from an EMBL/GenBank/DDBJ whole genome shotgun (WGS) entry which is preliminary data.</text>
</comment>
<feature type="chain" id="PRO_5041934527" evidence="4">
    <location>
        <begin position="23"/>
        <end position="152"/>
    </location>
</feature>
<sequence>MARPQSIISIALFISLLAVAIATTTITTTTTTIIDDDSSIINSKCKYVDVQKINHCKMYLTPDPSGVKNAQTTHLTECCNQLAEVETKCRCMGIKEVLWNLKNQKSMSGKSLWESEEVERMEQDAQDLPTRCGVELKEPCTIVQPVLNFSKI</sequence>
<feature type="signal peptide" evidence="4">
    <location>
        <begin position="1"/>
        <end position="22"/>
    </location>
</feature>
<protein>
    <submittedName>
        <fullName evidence="6">AAI domain-containing protein</fullName>
    </submittedName>
</protein>
<keyword evidence="3" id="KW-0708">Seed storage protein</keyword>
<reference evidence="6" key="2">
    <citation type="submission" date="2023-05" db="EMBL/GenBank/DDBJ databases">
        <authorList>
            <person name="Schelkunov M.I."/>
        </authorList>
    </citation>
    <scope>NUCLEOTIDE SEQUENCE</scope>
    <source>
        <strain evidence="6">Hsosn_3</strain>
        <tissue evidence="6">Leaf</tissue>
    </source>
</reference>
<dbReference type="AlphaFoldDB" id="A0AAD8IVZ9"/>
<dbReference type="InterPro" id="IPR000617">
    <property type="entry name" value="Napin/2SS/CON"/>
</dbReference>
<keyword evidence="2" id="KW-0758">Storage protein</keyword>
<dbReference type="SMART" id="SM00499">
    <property type="entry name" value="AAI"/>
    <property type="match status" value="1"/>
</dbReference>
<dbReference type="SUPFAM" id="SSF47699">
    <property type="entry name" value="Bifunctional inhibitor/lipid-transfer protein/seed storage 2S albumin"/>
    <property type="match status" value="1"/>
</dbReference>
<evidence type="ECO:0000256" key="3">
    <source>
        <dbReference type="ARBA" id="ARBA00023129"/>
    </source>
</evidence>